<evidence type="ECO:0000256" key="1">
    <source>
        <dbReference type="SAM" id="MobiDB-lite"/>
    </source>
</evidence>
<gene>
    <name evidence="3" type="ORF">DTER00134_LOCUS10608</name>
</gene>
<evidence type="ECO:0000313" key="3">
    <source>
        <dbReference type="EMBL" id="CAE0495535.1"/>
    </source>
</evidence>
<feature type="compositionally biased region" description="Low complexity" evidence="1">
    <location>
        <begin position="173"/>
        <end position="219"/>
    </location>
</feature>
<dbReference type="AlphaFoldDB" id="A0A7S3QXA2"/>
<dbReference type="CDD" id="cd22992">
    <property type="entry name" value="MOC1"/>
    <property type="match status" value="1"/>
</dbReference>
<dbReference type="PANTHER" id="PTHR36015">
    <property type="entry name" value="HOLLIDAY JUNCTION RESOLVASE MOC1, CHLOROPLASTIC-RELATED"/>
    <property type="match status" value="1"/>
</dbReference>
<feature type="compositionally biased region" description="Low complexity" evidence="1">
    <location>
        <begin position="236"/>
        <end position="257"/>
    </location>
</feature>
<feature type="compositionally biased region" description="Low complexity" evidence="1">
    <location>
        <begin position="458"/>
        <end position="470"/>
    </location>
</feature>
<feature type="region of interest" description="Disordered" evidence="1">
    <location>
        <begin position="438"/>
        <end position="507"/>
    </location>
</feature>
<dbReference type="PANTHER" id="PTHR36015:SF6">
    <property type="entry name" value="HOLLIDAY JUNCTION RESOLVASE MOC1, CHLOROPLASTIC-RELATED"/>
    <property type="match status" value="1"/>
</dbReference>
<feature type="compositionally biased region" description="Pro residues" evidence="1">
    <location>
        <begin position="220"/>
        <end position="235"/>
    </location>
</feature>
<keyword evidence="2" id="KW-0732">Signal</keyword>
<sequence length="910" mass="93591">MLSSPVSSRLLLVLSCTFSDSVAVATSVHLPGRAIRPFAPAVLASAWRTSMHGSLSPDSVHLASRSSIGSEHSCWSTSMRSISRMSQKSVTATLHTGPSRLPALRAHIGVAGTNRAALAAHRPLLHTSLRLPHLSQCRTMARERALHAASTRRAGDEAHLQAPKAKASPVAGSACSQSPPLLSSSQSSPSTTPPCSTDPATAATSPPAAACEPAPASPLHDPPPTAAEAPGPAPSATPHTSHTSASPAAPEPTAVPSAPAPSMDPPGSIGQYTGSTGAAHTGSPSTPAFHLGAAGQCAGITSAGPTGSPATSTSPSQAAPTRVVVVGVDPDTNGALAVASWLSYDLSEKVDLSRAQWQMYDVPVAVVELLTKTKDGKSRRRRWLDIIAARKIILQIVQRFNGDSPAYARAVNQTSYATHSSAWAPQDSLLTQRRYYDPRPPQQEQQHSLQEQKEHVAGSSGSSSSTGTSGQAQEAVHGSGLPPSSLAGGQAASTGLEAGGTGSKADVTAPANVPVDMRAFVEAPPIMPHSCSPRTMAQQLYAVGVWYGLLSMAGFQTATVNVMHWKGDLGLKGLDKDDSRLLARQLIPSKTSVLERKKDHGRAEALLIAAWAMGCTRPNPMSSKRARKAAAASVAAAKAGASPSNPGPSMASSFGSSDAPSLLAGTAAASSSSSSSGGDANVSLLQPIPSYPAYAIDSNGAVVSLSKGYKPLKVSNGCVSVKNEHGARVRVRVEELISRSRSAGGHGPSSPSIPALGVDTGNDPSNHSSSTLGFNSGSDPSSPSIPALGWDTGSGPSNHSSPALALSGGNDQGPATPAKATICSGSEIVESSPSHLYSTVHHDSASQRGSLNHRDGSNRQNSPSHHDCHQPSSTELFSSTDSSSSSSSSSGRTRHRTRRLRERQQHQMLL</sequence>
<feature type="compositionally biased region" description="Low complexity" evidence="1">
    <location>
        <begin position="872"/>
        <end position="891"/>
    </location>
</feature>
<feature type="compositionally biased region" description="Basic residues" evidence="1">
    <location>
        <begin position="892"/>
        <end position="901"/>
    </location>
</feature>
<feature type="chain" id="PRO_5031136562" evidence="2">
    <location>
        <begin position="24"/>
        <end position="910"/>
    </location>
</feature>
<dbReference type="EMBL" id="HBIP01018004">
    <property type="protein sequence ID" value="CAE0495535.1"/>
    <property type="molecule type" value="Transcribed_RNA"/>
</dbReference>
<organism evidence="3">
    <name type="scientific">Dunaliella tertiolecta</name>
    <name type="common">Green alga</name>
    <dbReference type="NCBI Taxonomy" id="3047"/>
    <lineage>
        <taxon>Eukaryota</taxon>
        <taxon>Viridiplantae</taxon>
        <taxon>Chlorophyta</taxon>
        <taxon>core chlorophytes</taxon>
        <taxon>Chlorophyceae</taxon>
        <taxon>CS clade</taxon>
        <taxon>Chlamydomonadales</taxon>
        <taxon>Dunaliellaceae</taxon>
        <taxon>Dunaliella</taxon>
    </lineage>
</organism>
<feature type="region of interest" description="Disordered" evidence="1">
    <location>
        <begin position="144"/>
        <end position="290"/>
    </location>
</feature>
<feature type="signal peptide" evidence="2">
    <location>
        <begin position="1"/>
        <end position="23"/>
    </location>
</feature>
<reference evidence="3" key="1">
    <citation type="submission" date="2021-01" db="EMBL/GenBank/DDBJ databases">
        <authorList>
            <person name="Corre E."/>
            <person name="Pelletier E."/>
            <person name="Niang G."/>
            <person name="Scheremetjew M."/>
            <person name="Finn R."/>
            <person name="Kale V."/>
            <person name="Holt S."/>
            <person name="Cochrane G."/>
            <person name="Meng A."/>
            <person name="Brown T."/>
            <person name="Cohen L."/>
        </authorList>
    </citation>
    <scope>NUCLEOTIDE SEQUENCE</scope>
    <source>
        <strain evidence="3">CCMP1320</strain>
    </source>
</reference>
<feature type="region of interest" description="Disordered" evidence="1">
    <location>
        <begin position="300"/>
        <end position="319"/>
    </location>
</feature>
<protein>
    <submittedName>
        <fullName evidence="3">Uncharacterized protein</fullName>
    </submittedName>
</protein>
<feature type="region of interest" description="Disordered" evidence="1">
    <location>
        <begin position="738"/>
        <end position="819"/>
    </location>
</feature>
<name>A0A7S3QXA2_DUNTE</name>
<feature type="compositionally biased region" description="Polar residues" evidence="1">
    <location>
        <begin position="270"/>
        <end position="286"/>
    </location>
</feature>
<dbReference type="GO" id="GO:0008821">
    <property type="term" value="F:crossover junction DNA endonuclease activity"/>
    <property type="evidence" value="ECO:0007669"/>
    <property type="project" value="InterPro"/>
</dbReference>
<feature type="region of interest" description="Disordered" evidence="1">
    <location>
        <begin position="833"/>
        <end position="910"/>
    </location>
</feature>
<accession>A0A7S3QXA2</accession>
<dbReference type="InterPro" id="IPR045290">
    <property type="entry name" value="MOC1-like"/>
</dbReference>
<proteinExistence type="predicted"/>
<feature type="compositionally biased region" description="Low complexity" evidence="1">
    <location>
        <begin position="301"/>
        <end position="319"/>
    </location>
</feature>
<feature type="compositionally biased region" description="Polar residues" evidence="1">
    <location>
        <begin position="762"/>
        <end position="784"/>
    </location>
</feature>
<feature type="compositionally biased region" description="Low complexity" evidence="1">
    <location>
        <begin position="478"/>
        <end position="489"/>
    </location>
</feature>
<evidence type="ECO:0000256" key="2">
    <source>
        <dbReference type="SAM" id="SignalP"/>
    </source>
</evidence>